<organism evidence="2 3">
    <name type="scientific">Marininema halotolerans</name>
    <dbReference type="NCBI Taxonomy" id="1155944"/>
    <lineage>
        <taxon>Bacteria</taxon>
        <taxon>Bacillati</taxon>
        <taxon>Bacillota</taxon>
        <taxon>Bacilli</taxon>
        <taxon>Bacillales</taxon>
        <taxon>Thermoactinomycetaceae</taxon>
        <taxon>Marininema</taxon>
    </lineage>
</organism>
<feature type="transmembrane region" description="Helical" evidence="1">
    <location>
        <begin position="55"/>
        <end position="83"/>
    </location>
</feature>
<dbReference type="Proteomes" id="UP000198660">
    <property type="component" value="Unassembled WGS sequence"/>
</dbReference>
<keyword evidence="1" id="KW-0472">Membrane</keyword>
<accession>A0A1I6SHL6</accession>
<dbReference type="AlphaFoldDB" id="A0A1I6SHL6"/>
<evidence type="ECO:0000256" key="1">
    <source>
        <dbReference type="SAM" id="Phobius"/>
    </source>
</evidence>
<evidence type="ECO:0000313" key="3">
    <source>
        <dbReference type="Proteomes" id="UP000198660"/>
    </source>
</evidence>
<feature type="transmembrane region" description="Helical" evidence="1">
    <location>
        <begin position="12"/>
        <end position="34"/>
    </location>
</feature>
<keyword evidence="3" id="KW-1185">Reference proteome</keyword>
<evidence type="ECO:0000313" key="2">
    <source>
        <dbReference type="EMBL" id="SFS76462.1"/>
    </source>
</evidence>
<proteinExistence type="predicted"/>
<sequence>MGVPYSDNNVRGLLHVVYFLIHVFLTIVGVVFIYCGFKYHKGSEIMDVGDPIGEFIVLLLALLPWYVTKVFLIALGIVFLIYLNLKVYSG</sequence>
<keyword evidence="1" id="KW-1133">Transmembrane helix</keyword>
<reference evidence="3" key="1">
    <citation type="submission" date="2016-10" db="EMBL/GenBank/DDBJ databases">
        <authorList>
            <person name="Varghese N."/>
            <person name="Submissions S."/>
        </authorList>
    </citation>
    <scope>NUCLEOTIDE SEQUENCE [LARGE SCALE GENOMIC DNA]</scope>
    <source>
        <strain evidence="3">DSM 45789</strain>
    </source>
</reference>
<name>A0A1I6SHL6_9BACL</name>
<dbReference type="EMBL" id="FPAA01000007">
    <property type="protein sequence ID" value="SFS76462.1"/>
    <property type="molecule type" value="Genomic_DNA"/>
</dbReference>
<protein>
    <submittedName>
        <fullName evidence="2">Uncharacterized protein</fullName>
    </submittedName>
</protein>
<gene>
    <name evidence="2" type="ORF">SAMN05444972_10799</name>
</gene>
<keyword evidence="1" id="KW-0812">Transmembrane</keyword>